<dbReference type="PRINTS" id="PR00195">
    <property type="entry name" value="DYNAMIN"/>
</dbReference>
<keyword evidence="22" id="KW-1185">Reference proteome</keyword>
<comment type="subcellular location">
    <subcellularLocation>
        <location evidence="1">Mitochondrion inner membrane</location>
        <topology evidence="1">Single-pass membrane protein</topology>
    </subcellularLocation>
    <subcellularLocation>
        <location evidence="2">Mitochondrion intermembrane space</location>
    </subcellularLocation>
</comment>
<dbReference type="GO" id="GO:0008053">
    <property type="term" value="P:mitochondrial fusion"/>
    <property type="evidence" value="ECO:0007669"/>
    <property type="project" value="TreeGrafter"/>
</dbReference>
<evidence type="ECO:0000256" key="19">
    <source>
        <dbReference type="ARBA" id="ARBA00064015"/>
    </source>
</evidence>
<proteinExistence type="predicted"/>
<feature type="coiled-coil region" evidence="20">
    <location>
        <begin position="1022"/>
        <end position="1049"/>
    </location>
</feature>
<dbReference type="GO" id="GO:0016559">
    <property type="term" value="P:peroxisome fission"/>
    <property type="evidence" value="ECO:0007669"/>
    <property type="project" value="TreeGrafter"/>
</dbReference>
<sequence>MTESSAGPFLLPSWKSGVEVWPTDQALTEVHSPLGGPQRLLCALVAAGLFLGHSRSRSWTGADTRAPRWPPRRLCDLLAGGIEVCQSLVKHSSGTKGSLPLQKLHLVSRSIYHTHHPTLKLQRPQLRMSLQQFSSLTSLPLRKLKLSPVKYGYQPHRNFWPARLAARLLKLRYLILGSAVGGGYTAKKTFDQWKDMIPDLSDYKWIVPDIVWEIDEYIDLEKIRKALPNSEDLAKLAPDFDKIAESLSLLKDFFTTGHKLVSEVIEASDLLLLLGSPGETAFRATDPGSESDKRYRKGLLGELILLQQQIQEHEEEARRAAGQYSTSYAQQKRKVSDKEKIDQLQEELLHTQLKYQRILERLEKENKELRKLVLQKDDKGIHHRKLKKSLIDMYSEVLDVLSDYDASYNTQDHLPRVVVVGDQSAGKTSVLEMIAQARIFPRGSGEMMTRSPVKVTLSEGPHHVALFKDSSREFDLTKEEDLAALRHEIELRMRKNVKEGCTVSPETISLNVKGPGLQRMVLVDLPGVINTVTSGMAPDTKETIFSISKAYMQNPNAIILCIQDGSVDAERSIVTDLVSQMDPHGRRTIFVLTKVDLAEKNVTSPSRIQQIIEGKLFPMKALGYFAVVTGKGNSSESIEAIRDYEEEFFQNSKLLKTSMLKAHQVTTRNLSLAVSDCFWKMVRESVEQQADSFKATRFNLETEWKNNYPRLRELDRNELFEKAKNEILDEVISLSQVTPKHWEEILQQSLWERVSTHVIENIYLPAAQTMNSGTFNTTVDIKLKQWTDKQLPNKAVEVAWETLQEEFSRFMTEPKGKEHDDIFDKLKEAVKEESIKRHKWNDFAEDSLRVIQHNALEDRSISDKQQWDAAIYFMEEALQARLKDTENAIENMVGPDWKKRWLYWKNRTQEQCVHNETKNELEKMLKCNEEHPAYLASDEITTVRKNLESRGVEVDPSLIKDTWHQVYRRHFLKTALNHCNLCRRGFYYYQRHFVDSELECNDVVLFWRIQRMLAITANTLRQQLTNTEVRRLEKNVKEVLEDFAEDSEKKVKLLTGKRVQLAEDLKKVREIQEKLDAFIEALHQEK</sequence>
<dbReference type="SMART" id="SM00053">
    <property type="entry name" value="DYNc"/>
    <property type="match status" value="1"/>
</dbReference>
<evidence type="ECO:0000256" key="9">
    <source>
        <dbReference type="ARBA" id="ARBA00022946"/>
    </source>
</evidence>
<dbReference type="InterPro" id="IPR001401">
    <property type="entry name" value="Dynamin_GTPase"/>
</dbReference>
<keyword evidence="5" id="KW-0053">Apoptosis</keyword>
<dbReference type="GO" id="GO:0010821">
    <property type="term" value="P:regulation of mitochondrion organization"/>
    <property type="evidence" value="ECO:0007669"/>
    <property type="project" value="UniProtKB-ARBA"/>
</dbReference>
<evidence type="ECO:0000256" key="10">
    <source>
        <dbReference type="ARBA" id="ARBA00022989"/>
    </source>
</evidence>
<keyword evidence="10" id="KW-1133">Transmembrane helix</keyword>
<dbReference type="CDD" id="cd08771">
    <property type="entry name" value="DLP_1"/>
    <property type="match status" value="1"/>
</dbReference>
<evidence type="ECO:0000256" key="6">
    <source>
        <dbReference type="ARBA" id="ARBA00022741"/>
    </source>
</evidence>
<organism evidence="22 23">
    <name type="scientific">Bison bison bison</name>
    <name type="common">North American plains bison</name>
    <dbReference type="NCBI Taxonomy" id="43346"/>
    <lineage>
        <taxon>Eukaryota</taxon>
        <taxon>Metazoa</taxon>
        <taxon>Chordata</taxon>
        <taxon>Craniata</taxon>
        <taxon>Vertebrata</taxon>
        <taxon>Euteleostomi</taxon>
        <taxon>Mammalia</taxon>
        <taxon>Eutheria</taxon>
        <taxon>Laurasiatheria</taxon>
        <taxon>Artiodactyla</taxon>
        <taxon>Ruminantia</taxon>
        <taxon>Pecora</taxon>
        <taxon>Bovidae</taxon>
        <taxon>Bovinae</taxon>
        <taxon>Bison</taxon>
    </lineage>
</organism>
<evidence type="ECO:0000256" key="5">
    <source>
        <dbReference type="ARBA" id="ARBA00022703"/>
    </source>
</evidence>
<keyword evidence="6" id="KW-0547">Nucleotide-binding</keyword>
<evidence type="ECO:0000256" key="4">
    <source>
        <dbReference type="ARBA" id="ARBA00022692"/>
    </source>
</evidence>
<evidence type="ECO:0000256" key="3">
    <source>
        <dbReference type="ARBA" id="ARBA00011980"/>
    </source>
</evidence>
<dbReference type="CTD" id="4976"/>
<reference evidence="23" key="1">
    <citation type="submission" date="2025-08" db="UniProtKB">
        <authorList>
            <consortium name="RefSeq"/>
        </authorList>
    </citation>
    <scope>IDENTIFICATION</scope>
    <source>
        <tissue evidence="23">Blood</tissue>
    </source>
</reference>
<dbReference type="FunFam" id="3.40.50.300:FF:000171">
    <property type="entry name" value="Dynamin-like 120 kDa protein, mitochondrial"/>
    <property type="match status" value="1"/>
</dbReference>
<evidence type="ECO:0000313" key="23">
    <source>
        <dbReference type="RefSeq" id="XP_010832719.1"/>
    </source>
</evidence>
<dbReference type="GO" id="GO:0005525">
    <property type="term" value="F:GTP binding"/>
    <property type="evidence" value="ECO:0007669"/>
    <property type="project" value="UniProtKB-KW"/>
</dbReference>
<keyword evidence="7" id="KW-0999">Mitochondrion inner membrane</keyword>
<comment type="catalytic activity">
    <reaction evidence="18">
        <text>GTP + H2O = GDP + phosphate + H(+)</text>
        <dbReference type="Rhea" id="RHEA:19669"/>
        <dbReference type="ChEBI" id="CHEBI:15377"/>
        <dbReference type="ChEBI" id="CHEBI:15378"/>
        <dbReference type="ChEBI" id="CHEBI:37565"/>
        <dbReference type="ChEBI" id="CHEBI:43474"/>
        <dbReference type="ChEBI" id="CHEBI:58189"/>
        <dbReference type="EC" id="3.6.5.5"/>
    </reaction>
</comment>
<comment type="subunit">
    <text evidence="19">Oligomeric complex consisting of membrane-bound and soluble forms of OPA1. Interacts with RCC1L; RCC1L acts as a guanine nucleotide exchange factor (GEF) for OPA1 by exchanging bound GDP for free GTP. Interacts with CHCHD3 and IMMT; these interactions occur preferentially with soluble OPA1 forms. Interacts with PRELID1.</text>
</comment>
<evidence type="ECO:0000256" key="13">
    <source>
        <dbReference type="ARBA" id="ARBA00023128"/>
    </source>
</evidence>
<protein>
    <recommendedName>
        <fullName evidence="17">Dynamin-like GTPase OPA1, mitochondrial</fullName>
        <ecNumber evidence="3">3.6.5.5</ecNumber>
    </recommendedName>
</protein>
<evidence type="ECO:0000256" key="2">
    <source>
        <dbReference type="ARBA" id="ARBA00004569"/>
    </source>
</evidence>
<dbReference type="GO" id="GO:0005758">
    <property type="term" value="C:mitochondrial intermembrane space"/>
    <property type="evidence" value="ECO:0007669"/>
    <property type="project" value="UniProtKB-SubCell"/>
</dbReference>
<evidence type="ECO:0000256" key="14">
    <source>
        <dbReference type="ARBA" id="ARBA00023134"/>
    </source>
</evidence>
<keyword evidence="16" id="KW-1015">Disulfide bond</keyword>
<dbReference type="GeneID" id="104984602"/>
<dbReference type="AlphaFoldDB" id="A0A6P3H0P9"/>
<dbReference type="Pfam" id="PF19434">
    <property type="entry name" value="OPA1_C"/>
    <property type="match status" value="1"/>
</dbReference>
<keyword evidence="4" id="KW-0812">Transmembrane</keyword>
<evidence type="ECO:0000256" key="7">
    <source>
        <dbReference type="ARBA" id="ARBA00022792"/>
    </source>
</evidence>
<dbReference type="OrthoDB" id="415706at2759"/>
<keyword evidence="15" id="KW-0472">Membrane</keyword>
<dbReference type="GO" id="GO:0008017">
    <property type="term" value="F:microtubule binding"/>
    <property type="evidence" value="ECO:0007669"/>
    <property type="project" value="TreeGrafter"/>
</dbReference>
<evidence type="ECO:0000256" key="15">
    <source>
        <dbReference type="ARBA" id="ARBA00023136"/>
    </source>
</evidence>
<keyword evidence="9" id="KW-0809">Transit peptide</keyword>
<dbReference type="GO" id="GO:0048312">
    <property type="term" value="P:intracellular distribution of mitochondria"/>
    <property type="evidence" value="ECO:0007669"/>
    <property type="project" value="TreeGrafter"/>
</dbReference>
<dbReference type="KEGG" id="bbis:104984602"/>
<dbReference type="GO" id="GO:0000266">
    <property type="term" value="P:mitochondrial fission"/>
    <property type="evidence" value="ECO:0007669"/>
    <property type="project" value="TreeGrafter"/>
</dbReference>
<evidence type="ECO:0000256" key="17">
    <source>
        <dbReference type="ARBA" id="ARBA00044791"/>
    </source>
</evidence>
<dbReference type="InterPro" id="IPR045817">
    <property type="entry name" value="OPA1_C"/>
</dbReference>
<dbReference type="SUPFAM" id="SSF52540">
    <property type="entry name" value="P-loop containing nucleoside triphosphate hydrolases"/>
    <property type="match status" value="1"/>
</dbReference>
<dbReference type="GO" id="GO:0005743">
    <property type="term" value="C:mitochondrial inner membrane"/>
    <property type="evidence" value="ECO:0007669"/>
    <property type="project" value="UniProtKB-SubCell"/>
</dbReference>
<dbReference type="InterPro" id="IPR027417">
    <property type="entry name" value="P-loop_NTPase"/>
</dbReference>
<feature type="domain" description="Dynamin-type G" evidence="21">
    <location>
        <begin position="411"/>
        <end position="687"/>
    </location>
</feature>
<evidence type="ECO:0000313" key="22">
    <source>
        <dbReference type="Proteomes" id="UP000515208"/>
    </source>
</evidence>
<dbReference type="InterPro" id="IPR045063">
    <property type="entry name" value="Dynamin_N"/>
</dbReference>
<dbReference type="GO" id="GO:0006897">
    <property type="term" value="P:endocytosis"/>
    <property type="evidence" value="ECO:0007669"/>
    <property type="project" value="TreeGrafter"/>
</dbReference>
<dbReference type="RefSeq" id="XP_010832719.1">
    <property type="nucleotide sequence ID" value="XM_010834417.1"/>
</dbReference>
<evidence type="ECO:0000259" key="21">
    <source>
        <dbReference type="PROSITE" id="PS51718"/>
    </source>
</evidence>
<gene>
    <name evidence="23" type="primary">OPA1</name>
</gene>
<evidence type="ECO:0000256" key="8">
    <source>
        <dbReference type="ARBA" id="ARBA00022801"/>
    </source>
</evidence>
<dbReference type="PANTHER" id="PTHR11566:SF67">
    <property type="entry name" value="DYNAMIN-LIKE 120 KDA PROTEIN, MITOCHONDRIAL"/>
    <property type="match status" value="1"/>
</dbReference>
<dbReference type="Proteomes" id="UP000515208">
    <property type="component" value="Unplaced"/>
</dbReference>
<accession>A0A6P3H0P9</accession>
<dbReference type="PROSITE" id="PS51718">
    <property type="entry name" value="G_DYNAMIN_2"/>
    <property type="match status" value="1"/>
</dbReference>
<dbReference type="InterPro" id="IPR022812">
    <property type="entry name" value="Dynamin"/>
</dbReference>
<dbReference type="GO" id="GO:0008289">
    <property type="term" value="F:lipid binding"/>
    <property type="evidence" value="ECO:0007669"/>
    <property type="project" value="UniProtKB-KW"/>
</dbReference>
<dbReference type="GO" id="GO:0003924">
    <property type="term" value="F:GTPase activity"/>
    <property type="evidence" value="ECO:0007669"/>
    <property type="project" value="InterPro"/>
</dbReference>
<evidence type="ECO:0000256" key="1">
    <source>
        <dbReference type="ARBA" id="ARBA00004434"/>
    </source>
</evidence>
<dbReference type="GO" id="GO:0006915">
    <property type="term" value="P:apoptotic process"/>
    <property type="evidence" value="ECO:0007669"/>
    <property type="project" value="UniProtKB-KW"/>
</dbReference>
<dbReference type="PANTHER" id="PTHR11566">
    <property type="entry name" value="DYNAMIN"/>
    <property type="match status" value="1"/>
</dbReference>
<evidence type="ECO:0000256" key="20">
    <source>
        <dbReference type="SAM" id="Coils"/>
    </source>
</evidence>
<keyword evidence="11 20" id="KW-0175">Coiled coil</keyword>
<keyword evidence="12" id="KW-0446">Lipid-binding</keyword>
<evidence type="ECO:0000256" key="18">
    <source>
        <dbReference type="ARBA" id="ARBA00048040"/>
    </source>
</evidence>
<evidence type="ECO:0000256" key="12">
    <source>
        <dbReference type="ARBA" id="ARBA00023121"/>
    </source>
</evidence>
<dbReference type="EC" id="3.6.5.5" evidence="3"/>
<dbReference type="InterPro" id="IPR030381">
    <property type="entry name" value="G_DYNAMIN_dom"/>
</dbReference>
<feature type="coiled-coil region" evidence="20">
    <location>
        <begin position="296"/>
        <end position="379"/>
    </location>
</feature>
<name>A0A6P3H0P9_BISBB</name>
<keyword evidence="14" id="KW-0342">GTP-binding</keyword>
<keyword evidence="13" id="KW-0496">Mitochondrion</keyword>
<dbReference type="Pfam" id="PF00350">
    <property type="entry name" value="Dynamin_N"/>
    <property type="match status" value="1"/>
</dbReference>
<dbReference type="GO" id="GO:0005874">
    <property type="term" value="C:microtubule"/>
    <property type="evidence" value="ECO:0007669"/>
    <property type="project" value="TreeGrafter"/>
</dbReference>
<keyword evidence="8" id="KW-0378">Hydrolase</keyword>
<dbReference type="Gene3D" id="3.40.50.300">
    <property type="entry name" value="P-loop containing nucleotide triphosphate hydrolases"/>
    <property type="match status" value="1"/>
</dbReference>
<evidence type="ECO:0000256" key="16">
    <source>
        <dbReference type="ARBA" id="ARBA00023157"/>
    </source>
</evidence>
<evidence type="ECO:0000256" key="11">
    <source>
        <dbReference type="ARBA" id="ARBA00023054"/>
    </source>
</evidence>